<dbReference type="AlphaFoldDB" id="F8EZS2"/>
<keyword evidence="1" id="KW-0472">Membrane</keyword>
<organism evidence="2 3">
    <name type="scientific">Gracilinema caldarium (strain ATCC 51460 / DSM 7334 / H1)</name>
    <name type="common">Treponema caldarium</name>
    <dbReference type="NCBI Taxonomy" id="744872"/>
    <lineage>
        <taxon>Bacteria</taxon>
        <taxon>Pseudomonadati</taxon>
        <taxon>Spirochaetota</taxon>
        <taxon>Spirochaetia</taxon>
        <taxon>Spirochaetales</taxon>
        <taxon>Breznakiellaceae</taxon>
        <taxon>Gracilinema</taxon>
    </lineage>
</organism>
<feature type="transmembrane region" description="Helical" evidence="1">
    <location>
        <begin position="72"/>
        <end position="90"/>
    </location>
</feature>
<feature type="transmembrane region" description="Helical" evidence="1">
    <location>
        <begin position="231"/>
        <end position="250"/>
    </location>
</feature>
<accession>F8EZS2</accession>
<dbReference type="KEGG" id="scd:Spica_0268"/>
<feature type="transmembrane region" description="Helical" evidence="1">
    <location>
        <begin position="112"/>
        <end position="134"/>
    </location>
</feature>
<keyword evidence="3" id="KW-1185">Reference proteome</keyword>
<dbReference type="EMBL" id="CP002868">
    <property type="protein sequence ID" value="AEJ18435.1"/>
    <property type="molecule type" value="Genomic_DNA"/>
</dbReference>
<dbReference type="STRING" id="744872.Spica_0268"/>
<dbReference type="HOGENOM" id="CLU_1089644_0_0_12"/>
<keyword evidence="1" id="KW-1133">Transmembrane helix</keyword>
<dbReference type="RefSeq" id="WP_013967748.1">
    <property type="nucleotide sequence ID" value="NC_015732.1"/>
</dbReference>
<feature type="transmembrane region" description="Helical" evidence="1">
    <location>
        <begin position="194"/>
        <end position="219"/>
    </location>
</feature>
<name>F8EZS2_GRAC1</name>
<dbReference type="Proteomes" id="UP000000503">
    <property type="component" value="Chromosome"/>
</dbReference>
<proteinExistence type="predicted"/>
<gene>
    <name evidence="2" type="ordered locus">Spica_0268</name>
</gene>
<evidence type="ECO:0000313" key="2">
    <source>
        <dbReference type="EMBL" id="AEJ18435.1"/>
    </source>
</evidence>
<reference evidence="3" key="1">
    <citation type="journal article" date="2013" name="Stand. Genomic Sci.">
        <title>Genome sequence of the thermophilic fresh-water bacterium Spirochaeta caldaria type strain (H1(T)), reclassification of Spirochaeta caldaria, Spirochaeta stenostrepta, and Spirochaeta zuelzerae in the genus Treponema as Treponema caldaria comb. nov., Treponema stenostrepta comb. nov., and Treponema zuelzerae comb. nov., and emendation of the genus Treponema.</title>
        <authorList>
            <person name="Abt B."/>
            <person name="Goker M."/>
            <person name="Scheuner C."/>
            <person name="Han C."/>
            <person name="Lu M."/>
            <person name="Misra M."/>
            <person name="Lapidus A."/>
            <person name="Nolan M."/>
            <person name="Lucas S."/>
            <person name="Hammon N."/>
            <person name="Deshpande S."/>
            <person name="Cheng J.F."/>
            <person name="Tapia R."/>
            <person name="Goodwin L.A."/>
            <person name="Pitluck S."/>
            <person name="Liolios K."/>
            <person name="Pagani I."/>
            <person name="Ivanova N."/>
            <person name="Mavromatis K."/>
            <person name="Mikhailova N."/>
            <person name="Huntemann M."/>
            <person name="Pati A."/>
            <person name="Chen A."/>
            <person name="Palaniappan K."/>
            <person name="Land M."/>
            <person name="Hauser L."/>
            <person name="Jeffries C.D."/>
            <person name="Rohde M."/>
            <person name="Spring S."/>
            <person name="Gronow S."/>
            <person name="Detter J.C."/>
            <person name="Bristow J."/>
            <person name="Eisen J.A."/>
            <person name="Markowitz V."/>
            <person name="Hugenholtz P."/>
            <person name="Kyrpides N.C."/>
            <person name="Woyke T."/>
            <person name="Klenk H.P."/>
        </authorList>
    </citation>
    <scope>NUCLEOTIDE SEQUENCE</scope>
    <source>
        <strain evidence="3">ATCC 51460 / DSM 7334 / H1</strain>
    </source>
</reference>
<feature type="transmembrane region" description="Helical" evidence="1">
    <location>
        <begin position="39"/>
        <end position="60"/>
    </location>
</feature>
<sequence length="255" mass="29949">METIKEKNYRLFPGELLWVTGTLYFGWFILYLYNPFQLINGTLLFLLSIYSFGLSLFLFIEIHNKTYRILNIIFSWVINTLDAILNYVILKDTNIHNVDGFIILRNIDMKNLVWYILAIMLFKIVISSIVIVCIERGMDSPRVSLQGMTFFELQNIPYRAIKNNSAYRAVKSLFSKDTETLMIDFKFVQAYYKVFYKALGMVVLLLAYVFLHNLVAYFIKPIRSLHVSVYVLYGLIIGSIIMPVFNYIYYKKDAN</sequence>
<evidence type="ECO:0000256" key="1">
    <source>
        <dbReference type="SAM" id="Phobius"/>
    </source>
</evidence>
<protein>
    <submittedName>
        <fullName evidence="2">Uncharacterized protein</fullName>
    </submittedName>
</protein>
<feature type="transmembrane region" description="Helical" evidence="1">
    <location>
        <begin position="12"/>
        <end position="33"/>
    </location>
</feature>
<keyword evidence="1" id="KW-0812">Transmembrane</keyword>
<evidence type="ECO:0000313" key="3">
    <source>
        <dbReference type="Proteomes" id="UP000000503"/>
    </source>
</evidence>